<reference evidence="2" key="1">
    <citation type="submission" date="2023-05" db="EMBL/GenBank/DDBJ databases">
        <title>Sedimentitalea sp. nov. JM2-8.</title>
        <authorList>
            <person name="Huang J."/>
        </authorList>
    </citation>
    <scope>NUCLEOTIDE SEQUENCE [LARGE SCALE GENOMIC DNA]</scope>
    <source>
        <strain evidence="2">KHS03</strain>
    </source>
</reference>
<keyword evidence="2" id="KW-1185">Reference proteome</keyword>
<evidence type="ECO:0000313" key="2">
    <source>
        <dbReference type="Proteomes" id="UP001255416"/>
    </source>
</evidence>
<protein>
    <submittedName>
        <fullName evidence="1">Uncharacterized protein</fullName>
    </submittedName>
</protein>
<dbReference type="RefSeq" id="WP_316774282.1">
    <property type="nucleotide sequence ID" value="NZ_JASMWN010000003.1"/>
</dbReference>
<comment type="caution">
    <text evidence="1">The sequence shown here is derived from an EMBL/GenBank/DDBJ whole genome shotgun (WGS) entry which is preliminary data.</text>
</comment>
<accession>A0ABU3VB60</accession>
<dbReference type="Proteomes" id="UP001255416">
    <property type="component" value="Unassembled WGS sequence"/>
</dbReference>
<evidence type="ECO:0000313" key="1">
    <source>
        <dbReference type="EMBL" id="MDU9003410.1"/>
    </source>
</evidence>
<organism evidence="1 2">
    <name type="scientific">Sedimentitalea todarodis</name>
    <dbReference type="NCBI Taxonomy" id="1631240"/>
    <lineage>
        <taxon>Bacteria</taxon>
        <taxon>Pseudomonadati</taxon>
        <taxon>Pseudomonadota</taxon>
        <taxon>Alphaproteobacteria</taxon>
        <taxon>Rhodobacterales</taxon>
        <taxon>Paracoccaceae</taxon>
        <taxon>Sedimentitalea</taxon>
    </lineage>
</organism>
<sequence>MFGVVLWCDEEDHKAVIWCEDHGDLAFYRSPSEVQSVSMDAGDWVEFDLSMDRNMRFAHNPRLIAEGVFPELPESLETVGNIQVSPAAQAQKHRGSAEIIPFAATLQSGRGQRRTATASRA</sequence>
<name>A0ABU3VB60_9RHOB</name>
<proteinExistence type="predicted"/>
<gene>
    <name evidence="1" type="ORF">QO231_06015</name>
</gene>
<dbReference type="EMBL" id="JASMWN010000003">
    <property type="protein sequence ID" value="MDU9003410.1"/>
    <property type="molecule type" value="Genomic_DNA"/>
</dbReference>